<protein>
    <submittedName>
        <fullName evidence="2">Uncharacterized protein</fullName>
    </submittedName>
</protein>
<evidence type="ECO:0000256" key="1">
    <source>
        <dbReference type="SAM" id="MobiDB-lite"/>
    </source>
</evidence>
<accession>A0A095ZDT2</accession>
<name>A0A095ZDT2_9BACT</name>
<dbReference type="RefSeq" id="WP_036874937.1">
    <property type="nucleotide sequence ID" value="NZ_JRNN01000096.1"/>
</dbReference>
<evidence type="ECO:0000313" key="3">
    <source>
        <dbReference type="Proteomes" id="UP000029556"/>
    </source>
</evidence>
<evidence type="ECO:0000313" key="2">
    <source>
        <dbReference type="EMBL" id="KGF32910.1"/>
    </source>
</evidence>
<proteinExistence type="predicted"/>
<dbReference type="Proteomes" id="UP000029556">
    <property type="component" value="Unassembled WGS sequence"/>
</dbReference>
<feature type="region of interest" description="Disordered" evidence="1">
    <location>
        <begin position="62"/>
        <end position="81"/>
    </location>
</feature>
<dbReference type="AlphaFoldDB" id="A0A095ZDT2"/>
<organism evidence="2 3">
    <name type="scientific">Hoylesella buccalis DNF00853</name>
    <dbReference type="NCBI Taxonomy" id="1401074"/>
    <lineage>
        <taxon>Bacteria</taxon>
        <taxon>Pseudomonadati</taxon>
        <taxon>Bacteroidota</taxon>
        <taxon>Bacteroidia</taxon>
        <taxon>Bacteroidales</taxon>
        <taxon>Prevotellaceae</taxon>
        <taxon>Hoylesella</taxon>
    </lineage>
</organism>
<dbReference type="EMBL" id="JRNN01000096">
    <property type="protein sequence ID" value="KGF32910.1"/>
    <property type="molecule type" value="Genomic_DNA"/>
</dbReference>
<feature type="compositionally biased region" description="Polar residues" evidence="1">
    <location>
        <begin position="62"/>
        <end position="75"/>
    </location>
</feature>
<comment type="caution">
    <text evidence="2">The sequence shown here is derived from an EMBL/GenBank/DDBJ whole genome shotgun (WGS) entry which is preliminary data.</text>
</comment>
<reference evidence="2 3" key="1">
    <citation type="submission" date="2014-07" db="EMBL/GenBank/DDBJ databases">
        <authorList>
            <person name="McCorrison J."/>
            <person name="Sanka R."/>
            <person name="Torralba M."/>
            <person name="Gillis M."/>
            <person name="Haft D.H."/>
            <person name="Methe B."/>
            <person name="Sutton G."/>
            <person name="Nelson K.E."/>
        </authorList>
    </citation>
    <scope>NUCLEOTIDE SEQUENCE [LARGE SCALE GENOMIC DNA]</scope>
    <source>
        <strain evidence="2 3">DNF00853</strain>
    </source>
</reference>
<sequence length="81" mass="9621">MKELVNLIFANTERLLWFRHLLWTLRKTDNEPCGIGSYSNKYFDVINEDTQKWLHQHRNDYLNTGKTTGTENSTDITEEKS</sequence>
<gene>
    <name evidence="2" type="ORF">HMPREF2137_12265</name>
</gene>